<organism evidence="3 4">
    <name type="scientific">Cephalotus follicularis</name>
    <name type="common">Albany pitcher plant</name>
    <dbReference type="NCBI Taxonomy" id="3775"/>
    <lineage>
        <taxon>Eukaryota</taxon>
        <taxon>Viridiplantae</taxon>
        <taxon>Streptophyta</taxon>
        <taxon>Embryophyta</taxon>
        <taxon>Tracheophyta</taxon>
        <taxon>Spermatophyta</taxon>
        <taxon>Magnoliopsida</taxon>
        <taxon>eudicotyledons</taxon>
        <taxon>Gunneridae</taxon>
        <taxon>Pentapetalae</taxon>
        <taxon>rosids</taxon>
        <taxon>fabids</taxon>
        <taxon>Oxalidales</taxon>
        <taxon>Cephalotaceae</taxon>
        <taxon>Cephalotus</taxon>
    </lineage>
</organism>
<dbReference type="NCBIfam" id="TIGR00756">
    <property type="entry name" value="PPR"/>
    <property type="match status" value="3"/>
</dbReference>
<feature type="repeat" description="PPR" evidence="2">
    <location>
        <begin position="117"/>
        <end position="151"/>
    </location>
</feature>
<dbReference type="PANTHER" id="PTHR45613">
    <property type="entry name" value="PENTATRICOPEPTIDE REPEAT-CONTAINING PROTEIN"/>
    <property type="match status" value="1"/>
</dbReference>
<sequence length="173" mass="18716">SSLAFSLLINGLCIRGRLLQAVRLFGACIPSAPSAQIISPLEGVEPDAFSYNTIVNGLCKIGNTNAAIKLFKKMEQRGVELDLVTYNAIIDSLCKDKVIADTFNLFSELKNIAISPNCVTYSSLIHGVCNLGKWKEATKLLNVMVATKFSADVSTAEMIFNLLLDGEGLFDAH</sequence>
<keyword evidence="1" id="KW-0677">Repeat</keyword>
<dbReference type="PANTHER" id="PTHR45613:SF477">
    <property type="entry name" value="PPR DOMAIN PROTEIN"/>
    <property type="match status" value="1"/>
</dbReference>
<protein>
    <submittedName>
        <fullName evidence="3">PPR domain-containing protein/PPR_1 domain-containing protein/PPR_2 domain-containing protein</fullName>
    </submittedName>
</protein>
<feature type="repeat" description="PPR" evidence="2">
    <location>
        <begin position="82"/>
        <end position="116"/>
    </location>
</feature>
<dbReference type="InterPro" id="IPR002885">
    <property type="entry name" value="PPR_rpt"/>
</dbReference>
<reference evidence="4" key="1">
    <citation type="submission" date="2016-04" db="EMBL/GenBank/DDBJ databases">
        <title>Cephalotus genome sequencing.</title>
        <authorList>
            <person name="Fukushima K."/>
            <person name="Hasebe M."/>
            <person name="Fang X."/>
        </authorList>
    </citation>
    <scope>NUCLEOTIDE SEQUENCE [LARGE SCALE GENOMIC DNA]</scope>
    <source>
        <strain evidence="4">cv. St1</strain>
    </source>
</reference>
<dbReference type="Pfam" id="PF13041">
    <property type="entry name" value="PPR_2"/>
    <property type="match status" value="1"/>
</dbReference>
<dbReference type="EMBL" id="BDDD01005239">
    <property type="protein sequence ID" value="GAV89090.1"/>
    <property type="molecule type" value="Genomic_DNA"/>
</dbReference>
<dbReference type="OrthoDB" id="42736at2759"/>
<evidence type="ECO:0000256" key="1">
    <source>
        <dbReference type="ARBA" id="ARBA00022737"/>
    </source>
</evidence>
<dbReference type="Pfam" id="PF12854">
    <property type="entry name" value="PPR_1"/>
    <property type="match status" value="1"/>
</dbReference>
<feature type="repeat" description="PPR" evidence="2">
    <location>
        <begin position="47"/>
        <end position="81"/>
    </location>
</feature>
<evidence type="ECO:0000313" key="4">
    <source>
        <dbReference type="Proteomes" id="UP000187406"/>
    </source>
</evidence>
<evidence type="ECO:0000313" key="3">
    <source>
        <dbReference type="EMBL" id="GAV89090.1"/>
    </source>
</evidence>
<dbReference type="Gene3D" id="1.25.40.10">
    <property type="entry name" value="Tetratricopeptide repeat domain"/>
    <property type="match status" value="1"/>
</dbReference>
<gene>
    <name evidence="3" type="ORF">CFOL_v3_32510</name>
</gene>
<feature type="non-terminal residue" evidence="3">
    <location>
        <position position="1"/>
    </location>
</feature>
<evidence type="ECO:0000256" key="2">
    <source>
        <dbReference type="PROSITE-ProRule" id="PRU00708"/>
    </source>
</evidence>
<dbReference type="AlphaFoldDB" id="A0A1Q3D9E1"/>
<name>A0A1Q3D9E1_CEPFO</name>
<dbReference type="Pfam" id="PF01535">
    <property type="entry name" value="PPR"/>
    <property type="match status" value="1"/>
</dbReference>
<dbReference type="Proteomes" id="UP000187406">
    <property type="component" value="Unassembled WGS sequence"/>
</dbReference>
<comment type="caution">
    <text evidence="3">The sequence shown here is derived from an EMBL/GenBank/DDBJ whole genome shotgun (WGS) entry which is preliminary data.</text>
</comment>
<dbReference type="InParanoid" id="A0A1Q3D9E1"/>
<proteinExistence type="predicted"/>
<accession>A0A1Q3D9E1</accession>
<keyword evidence="4" id="KW-1185">Reference proteome</keyword>
<dbReference type="PROSITE" id="PS51375">
    <property type="entry name" value="PPR"/>
    <property type="match status" value="3"/>
</dbReference>
<dbReference type="InterPro" id="IPR011990">
    <property type="entry name" value="TPR-like_helical_dom_sf"/>
</dbReference>